<dbReference type="KEGG" id="tog:HNI00_21640"/>
<dbReference type="EMBL" id="CP053540">
    <property type="protein sequence ID" value="WOB45954.1"/>
    <property type="molecule type" value="Genomic_DNA"/>
</dbReference>
<dbReference type="Pfam" id="PF26623">
    <property type="entry name" value="Psb35"/>
    <property type="match status" value="1"/>
</dbReference>
<keyword evidence="1" id="KW-0472">Membrane</keyword>
<sequence length="65" mass="6878">MFLVEPAVSAAQEGAGVSLAAVFVIGFLAAAGLGSIAWYNSRRPTGWEDKERPDIVPEVDPNPHV</sequence>
<keyword evidence="1" id="KW-0812">Transmembrane</keyword>
<protein>
    <submittedName>
        <fullName evidence="2">Uncharacterized protein</fullName>
    </submittedName>
</protein>
<proteinExistence type="predicted"/>
<evidence type="ECO:0000313" key="2">
    <source>
        <dbReference type="EMBL" id="WOB45954.1"/>
    </source>
</evidence>
<dbReference type="AlphaFoldDB" id="A0AA97BEQ0"/>
<dbReference type="InterPro" id="IPR058149">
    <property type="entry name" value="Psb35"/>
</dbReference>
<feature type="transmembrane region" description="Helical" evidence="1">
    <location>
        <begin position="20"/>
        <end position="40"/>
    </location>
</feature>
<reference evidence="2" key="1">
    <citation type="submission" date="2020-05" db="EMBL/GenBank/DDBJ databases">
        <authorList>
            <person name="Zhu T."/>
            <person name="Keshari N."/>
            <person name="Lu X."/>
        </authorList>
    </citation>
    <scope>NUCLEOTIDE SEQUENCE</scope>
    <source>
        <strain evidence="2">NK1-22</strain>
    </source>
</reference>
<dbReference type="NCBIfam" id="NF047378">
    <property type="entry name" value="photo_II_Psb35"/>
    <property type="match status" value="1"/>
</dbReference>
<evidence type="ECO:0000256" key="1">
    <source>
        <dbReference type="SAM" id="Phobius"/>
    </source>
</evidence>
<gene>
    <name evidence="2" type="ORF">HNI00_21640</name>
</gene>
<accession>A0AA97BEQ0</accession>
<organism evidence="2">
    <name type="scientific">Thermoleptolyngbya oregonensis NK1-22</name>
    <dbReference type="NCBI Taxonomy" id="2547457"/>
    <lineage>
        <taxon>Bacteria</taxon>
        <taxon>Bacillati</taxon>
        <taxon>Cyanobacteriota</taxon>
        <taxon>Cyanophyceae</taxon>
        <taxon>Oculatellales</taxon>
        <taxon>Oculatellaceae</taxon>
        <taxon>Thermoleptolyngbya</taxon>
    </lineage>
</organism>
<name>A0AA97BEQ0_9CYAN</name>
<keyword evidence="1" id="KW-1133">Transmembrane helix</keyword>